<evidence type="ECO:0000313" key="3">
    <source>
        <dbReference type="Proteomes" id="UP001155483"/>
    </source>
</evidence>
<dbReference type="InterPro" id="IPR010496">
    <property type="entry name" value="AL/BT2_dom"/>
</dbReference>
<reference evidence="2" key="2">
    <citation type="submission" date="2023-04" db="EMBL/GenBank/DDBJ databases">
        <title>Paracnuella aquatica gen. nov., sp. nov., a member of the family Chitinophagaceae isolated from a hot spring.</title>
        <authorList>
            <person name="Wang C."/>
        </authorList>
    </citation>
    <scope>NUCLEOTIDE SEQUENCE</scope>
    <source>
        <strain evidence="2">LB-8</strain>
    </source>
</reference>
<keyword evidence="3" id="KW-1185">Reference proteome</keyword>
<dbReference type="AlphaFoldDB" id="A0A9X2XTJ9"/>
<accession>A0A9X2XTJ9</accession>
<feature type="domain" description="3-keto-alpha-glucoside-1,2-lyase/3-keto-2-hydroxy-glucal hydratase" evidence="1">
    <location>
        <begin position="48"/>
        <end position="266"/>
    </location>
</feature>
<evidence type="ECO:0000313" key="2">
    <source>
        <dbReference type="EMBL" id="MCU7548187.1"/>
    </source>
</evidence>
<dbReference type="RefSeq" id="WP_279295631.1">
    <property type="nucleotide sequence ID" value="NZ_JAOTIF010000001.1"/>
</dbReference>
<evidence type="ECO:0000259" key="1">
    <source>
        <dbReference type="Pfam" id="PF06439"/>
    </source>
</evidence>
<proteinExistence type="predicted"/>
<organism evidence="2 3">
    <name type="scientific">Paraflavisolibacter caeni</name>
    <dbReference type="NCBI Taxonomy" id="2982496"/>
    <lineage>
        <taxon>Bacteria</taxon>
        <taxon>Pseudomonadati</taxon>
        <taxon>Bacteroidota</taxon>
        <taxon>Chitinophagia</taxon>
        <taxon>Chitinophagales</taxon>
        <taxon>Chitinophagaceae</taxon>
        <taxon>Paraflavisolibacter</taxon>
    </lineage>
</organism>
<dbReference type="Gene3D" id="2.60.120.560">
    <property type="entry name" value="Exo-inulinase, domain 1"/>
    <property type="match status" value="1"/>
</dbReference>
<dbReference type="Proteomes" id="UP001155483">
    <property type="component" value="Unassembled WGS sequence"/>
</dbReference>
<dbReference type="EMBL" id="JAOTIF010000001">
    <property type="protein sequence ID" value="MCU7548187.1"/>
    <property type="molecule type" value="Genomic_DNA"/>
</dbReference>
<protein>
    <submittedName>
        <fullName evidence="2">DUF1080 domain-containing protein</fullName>
    </submittedName>
</protein>
<name>A0A9X2XTJ9_9BACT</name>
<dbReference type="Pfam" id="PF06439">
    <property type="entry name" value="3keto-disac_hyd"/>
    <property type="match status" value="1"/>
</dbReference>
<reference evidence="2" key="1">
    <citation type="submission" date="2022-09" db="EMBL/GenBank/DDBJ databases">
        <authorList>
            <person name="Yuan C."/>
            <person name="Ke Z."/>
        </authorList>
    </citation>
    <scope>NUCLEOTIDE SEQUENCE</scope>
    <source>
        <strain evidence="2">LB-8</strain>
    </source>
</reference>
<sequence>MKRLIQKYIQLVKSYPEIHNTYYVVLLGLMFLIGSCSPSKSVSKQSGTQQIFDGKTLKGWEGDPLYWRVENGSIVGEVTPSTLLKRNSFLIWRGGTVQDFELEVDYRITLNGNSGINYRSEEIDSIPLALRGYQGDIGGRSNDNYTGMNYEERRRTTIAKRGQRVELPPVAKDSLQAYIKNNTWTPSVVLQSLGSEDSLRNFIHAPGSWNHYKIIAKGNHIQHYVNGVLMSEVIDHDPVNGRMTGLLGVQVHVGPPMKVEFRNFKLTHLNQKS</sequence>
<gene>
    <name evidence="2" type="ORF">OCK74_03635</name>
</gene>
<dbReference type="GO" id="GO:0016787">
    <property type="term" value="F:hydrolase activity"/>
    <property type="evidence" value="ECO:0007669"/>
    <property type="project" value="InterPro"/>
</dbReference>
<comment type="caution">
    <text evidence="2">The sequence shown here is derived from an EMBL/GenBank/DDBJ whole genome shotgun (WGS) entry which is preliminary data.</text>
</comment>